<organism evidence="2 3">
    <name type="scientific">Euroglyphus maynei</name>
    <name type="common">Mayne's house dust mite</name>
    <dbReference type="NCBI Taxonomy" id="6958"/>
    <lineage>
        <taxon>Eukaryota</taxon>
        <taxon>Metazoa</taxon>
        <taxon>Ecdysozoa</taxon>
        <taxon>Arthropoda</taxon>
        <taxon>Chelicerata</taxon>
        <taxon>Arachnida</taxon>
        <taxon>Acari</taxon>
        <taxon>Acariformes</taxon>
        <taxon>Sarcoptiformes</taxon>
        <taxon>Astigmata</taxon>
        <taxon>Psoroptidia</taxon>
        <taxon>Analgoidea</taxon>
        <taxon>Pyroglyphidae</taxon>
        <taxon>Pyroglyphinae</taxon>
        <taxon>Euroglyphus</taxon>
    </lineage>
</organism>
<dbReference type="AlphaFoldDB" id="A0A1Y3BM58"/>
<feature type="compositionally biased region" description="Basic and acidic residues" evidence="1">
    <location>
        <begin position="36"/>
        <end position="45"/>
    </location>
</feature>
<evidence type="ECO:0000313" key="3">
    <source>
        <dbReference type="Proteomes" id="UP000194236"/>
    </source>
</evidence>
<gene>
    <name evidence="2" type="ORF">BLA29_005379</name>
</gene>
<evidence type="ECO:0000313" key="2">
    <source>
        <dbReference type="EMBL" id="OTF80225.1"/>
    </source>
</evidence>
<dbReference type="EMBL" id="MUJZ01019379">
    <property type="protein sequence ID" value="OTF80225.1"/>
    <property type="molecule type" value="Genomic_DNA"/>
</dbReference>
<dbReference type="Proteomes" id="UP000194236">
    <property type="component" value="Unassembled WGS sequence"/>
</dbReference>
<comment type="caution">
    <text evidence="2">The sequence shown here is derived from an EMBL/GenBank/DDBJ whole genome shotgun (WGS) entry which is preliminary data.</text>
</comment>
<proteinExistence type="predicted"/>
<reference evidence="2 3" key="1">
    <citation type="submission" date="2017-03" db="EMBL/GenBank/DDBJ databases">
        <title>Genome Survey of Euroglyphus maynei.</title>
        <authorList>
            <person name="Arlian L.G."/>
            <person name="Morgan M.S."/>
            <person name="Rider S.D."/>
        </authorList>
    </citation>
    <scope>NUCLEOTIDE SEQUENCE [LARGE SCALE GENOMIC DNA]</scope>
    <source>
        <strain evidence="2">Arlian Lab</strain>
        <tissue evidence="2">Whole body</tissue>
    </source>
</reference>
<feature type="compositionally biased region" description="Low complexity" evidence="1">
    <location>
        <begin position="105"/>
        <end position="124"/>
    </location>
</feature>
<keyword evidence="3" id="KW-1185">Reference proteome</keyword>
<feature type="compositionally biased region" description="Polar residues" evidence="1">
    <location>
        <begin position="85"/>
        <end position="98"/>
    </location>
</feature>
<feature type="compositionally biased region" description="Low complexity" evidence="1">
    <location>
        <begin position="59"/>
        <end position="71"/>
    </location>
</feature>
<name>A0A1Y3BM58_EURMA</name>
<feature type="region of interest" description="Disordered" evidence="1">
    <location>
        <begin position="16"/>
        <end position="128"/>
    </location>
</feature>
<sequence length="262" mass="29723">MPYITRDMANFARKKGLNSGADIDDKSDISSCNSESDNRKLREKPFSVAPVSTENDGQSSSSSNSSQTSCDSKSRQKSRSHQKSNASVSSEPRASSMTGRRKSSTKSITASSSSSSQKLSTKYESPNKNLSSKERMIKYTIGLLRSNITKLYDMDGAMNIEKNLKEFKSYKIDYNTPLITKLRNSDRIVKTYHRNEEFREFPLCCKVYDLSRRPMDPNKSEYLKILRSLARKHPSIIQTWAIFHDSSQQQILVIQEYLAHGS</sequence>
<accession>A0A1Y3BM58</accession>
<evidence type="ECO:0000256" key="1">
    <source>
        <dbReference type="SAM" id="MobiDB-lite"/>
    </source>
</evidence>
<protein>
    <submittedName>
        <fullName evidence="2">Uncharacterized protein</fullName>
    </submittedName>
</protein>